<dbReference type="Gene3D" id="2.30.30.60">
    <property type="match status" value="1"/>
</dbReference>
<dbReference type="InterPro" id="IPR016688">
    <property type="entry name" value="MscS-like_plants/fungi"/>
</dbReference>
<evidence type="ECO:0000256" key="9">
    <source>
        <dbReference type="PIRNR" id="PIRNR017209"/>
    </source>
</evidence>
<keyword evidence="13" id="KW-1185">Reference proteome</keyword>
<feature type="compositionally biased region" description="Low complexity" evidence="10">
    <location>
        <begin position="184"/>
        <end position="193"/>
    </location>
</feature>
<proteinExistence type="inferred from homology"/>
<comment type="similarity">
    <text evidence="2 9">Belongs to the MscS (TC 1.A.23) family.</text>
</comment>
<comment type="subcellular location">
    <subcellularLocation>
        <location evidence="1">Membrane</location>
        <topology evidence="1">Multi-pass membrane protein</topology>
    </subcellularLocation>
</comment>
<dbReference type="RefSeq" id="XP_022717361.1">
    <property type="nucleotide sequence ID" value="XM_022861626.1"/>
</dbReference>
<feature type="transmembrane region" description="Helical" evidence="11">
    <location>
        <begin position="357"/>
        <end position="375"/>
    </location>
</feature>
<feature type="transmembrane region" description="Helical" evidence="11">
    <location>
        <begin position="665"/>
        <end position="684"/>
    </location>
</feature>
<evidence type="ECO:0000256" key="4">
    <source>
        <dbReference type="ARBA" id="ARBA00022692"/>
    </source>
</evidence>
<dbReference type="AlphaFoldDB" id="A0A6P5WPE1"/>
<dbReference type="GeneID" id="111275964"/>
<keyword evidence="5 11" id="KW-1133">Transmembrane helix</keyword>
<protein>
    <recommendedName>
        <fullName evidence="9">Mechanosensitive ion channel protein</fullName>
    </recommendedName>
</protein>
<sequence length="898" mass="101822">MAFDSTDRKEIILKIDDRSNDGNIPVSAAATTASDGGKIWRESSYDFWKDNEKIIRNWKKENVNMNGTGSSGSTSNRESEGFDFMQNEQAAMEDPTSKLIGQFLHKQKASGEISLDMDLEMDELQQKPPHHGSSLPTVAESPSPSAAAVPSVSFENNPVRRRQSKGSPSPAKDEIRDSRESDGVVKCSSSSSLKRSEGGSFQRKSSLLATKPKSRLMDLPTPEKGEPKSAKAGVGKSGQIMRSGFLGKSMEEEEDDPLLEEDLPDEYKKDKLSVLVLLEWLSLILIIAALVCSLTIPYLREKRLWNLMLWKWEVLVLVLICGRLVSGWIIKIIVFFIERNFLLRKRVLYFVYGVRKAVQNCLWLGLVLIAWHYLFDKKVQRETKSEFLRYVTKVLVCLVVGVMLWLVKTLLVKVLASSFHVSAYFDRIQDSLFNQYVIETLSGPPLIEIQRAEEEEERIADEVINLQKAGATIPPGLKTSTLSSPHCGKLTGSGRIQKSPRGKSPMVSRVLSSEKGEKDDKGITIDHLHKLNPKNVSAWNMKRLMNIIRHGALSTLDEQIQDSTHEDESATQIRSEYEAKVAARKIFQNVAKPGSKYIYLEDIERFLQEDEALKTMSLFEGASESRRISKKALKNWVVHAFRERRALALTLNDTKTAVNRLHKMVNVLVGIIIVVIWLLILGIATSKVLVFISSQLLLIAFIFGNTCKTVFEAIIFLFVMHPFDVGDRCEIDGVQMVVEEMNILTTVFLRYDNQKIIIPNSVLATKAVNNYYRSPDMGDAVEFCIHVKTPAEKIGLMKQRILSYIEHKSDHWYPAPMIIFKELEELNRVRIAIWLTHRMNHQDMGERWARRALLVEEMVKIFNDFDIKYRLYPIDINVCSMPPVTSDRLPPSWTGPAS</sequence>
<accession>A0A6P5WPE1</accession>
<dbReference type="FunFam" id="2.30.30.60:FF:000003">
    <property type="entry name" value="Predicted mechanosensitive ion channel"/>
    <property type="match status" value="1"/>
</dbReference>
<feature type="compositionally biased region" description="Basic and acidic residues" evidence="10">
    <location>
        <begin position="171"/>
        <end position="183"/>
    </location>
</feature>
<reference evidence="14" key="1">
    <citation type="submission" date="2025-08" db="UniProtKB">
        <authorList>
            <consortium name="RefSeq"/>
        </authorList>
    </citation>
    <scope>IDENTIFICATION</scope>
    <source>
        <tissue evidence="14">Fruit stalk</tissue>
    </source>
</reference>
<evidence type="ECO:0000256" key="8">
    <source>
        <dbReference type="ARBA" id="ARBA00023303"/>
    </source>
</evidence>
<feature type="region of interest" description="Disordered" evidence="10">
    <location>
        <begin position="475"/>
        <end position="518"/>
    </location>
</feature>
<dbReference type="Pfam" id="PF00924">
    <property type="entry name" value="MS_channel_2nd"/>
    <property type="match status" value="1"/>
</dbReference>
<keyword evidence="6" id="KW-0406">Ion transport</keyword>
<evidence type="ECO:0000256" key="1">
    <source>
        <dbReference type="ARBA" id="ARBA00004141"/>
    </source>
</evidence>
<evidence type="ECO:0000256" key="6">
    <source>
        <dbReference type="ARBA" id="ARBA00023065"/>
    </source>
</evidence>
<dbReference type="GO" id="GO:0006820">
    <property type="term" value="P:monoatomic anion transport"/>
    <property type="evidence" value="ECO:0007669"/>
    <property type="project" value="TreeGrafter"/>
</dbReference>
<evidence type="ECO:0000256" key="2">
    <source>
        <dbReference type="ARBA" id="ARBA00008017"/>
    </source>
</evidence>
<dbReference type="InterPro" id="IPR010920">
    <property type="entry name" value="LSM_dom_sf"/>
</dbReference>
<feature type="transmembrane region" description="Helical" evidence="11">
    <location>
        <begin position="387"/>
        <end position="407"/>
    </location>
</feature>
<feature type="transmembrane region" description="Helical" evidence="11">
    <location>
        <begin position="274"/>
        <end position="296"/>
    </location>
</feature>
<dbReference type="SUPFAM" id="SSF50182">
    <property type="entry name" value="Sm-like ribonucleoproteins"/>
    <property type="match status" value="1"/>
</dbReference>
<evidence type="ECO:0000256" key="7">
    <source>
        <dbReference type="ARBA" id="ARBA00023136"/>
    </source>
</evidence>
<keyword evidence="8" id="KW-0407">Ion channel</keyword>
<evidence type="ECO:0000313" key="14">
    <source>
        <dbReference type="RefSeq" id="XP_022717361.1"/>
    </source>
</evidence>
<feature type="transmembrane region" description="Helical" evidence="11">
    <location>
        <begin position="696"/>
        <end position="719"/>
    </location>
</feature>
<dbReference type="PANTHER" id="PTHR31618">
    <property type="entry name" value="MECHANOSENSITIVE ION CHANNEL PROTEIN 5"/>
    <property type="match status" value="1"/>
</dbReference>
<feature type="region of interest" description="Disordered" evidence="10">
    <location>
        <begin position="125"/>
        <end position="236"/>
    </location>
</feature>
<evidence type="ECO:0000259" key="12">
    <source>
        <dbReference type="Pfam" id="PF00924"/>
    </source>
</evidence>
<dbReference type="KEGG" id="dzi:111275964"/>
<dbReference type="GO" id="GO:0005886">
    <property type="term" value="C:plasma membrane"/>
    <property type="evidence" value="ECO:0007669"/>
    <property type="project" value="UniProtKB-UniRule"/>
</dbReference>
<dbReference type="PIRSF" id="PIRSF017209">
    <property type="entry name" value="Memb_At2g17000_prd"/>
    <property type="match status" value="1"/>
</dbReference>
<dbReference type="OrthoDB" id="544685at2759"/>
<keyword evidence="7 9" id="KW-0472">Membrane</keyword>
<dbReference type="Proteomes" id="UP000515121">
    <property type="component" value="Unplaced"/>
</dbReference>
<dbReference type="InterPro" id="IPR006685">
    <property type="entry name" value="MscS_channel_2nd"/>
</dbReference>
<evidence type="ECO:0000256" key="11">
    <source>
        <dbReference type="SAM" id="Phobius"/>
    </source>
</evidence>
<keyword evidence="3" id="KW-0813">Transport</keyword>
<dbReference type="GO" id="GO:0008381">
    <property type="term" value="F:mechanosensitive monoatomic ion channel activity"/>
    <property type="evidence" value="ECO:0007669"/>
    <property type="project" value="TreeGrafter"/>
</dbReference>
<evidence type="ECO:0000313" key="13">
    <source>
        <dbReference type="Proteomes" id="UP000515121"/>
    </source>
</evidence>
<feature type="domain" description="Mechanosensitive ion channel MscS" evidence="12">
    <location>
        <begin position="715"/>
        <end position="772"/>
    </location>
</feature>
<evidence type="ECO:0000256" key="3">
    <source>
        <dbReference type="ARBA" id="ARBA00022448"/>
    </source>
</evidence>
<feature type="transmembrane region" description="Helical" evidence="11">
    <location>
        <begin position="316"/>
        <end position="337"/>
    </location>
</feature>
<dbReference type="InterPro" id="IPR023408">
    <property type="entry name" value="MscS_beta-dom_sf"/>
</dbReference>
<keyword evidence="4 11" id="KW-0812">Transmembrane</keyword>
<dbReference type="PANTHER" id="PTHR31618:SF1">
    <property type="entry name" value="EF-HAND DOMAIN-CONTAINING PROTEIN"/>
    <property type="match status" value="1"/>
</dbReference>
<gene>
    <name evidence="14" type="primary">LOC111275964</name>
</gene>
<organism evidence="13 14">
    <name type="scientific">Durio zibethinus</name>
    <name type="common">Durian</name>
    <dbReference type="NCBI Taxonomy" id="66656"/>
    <lineage>
        <taxon>Eukaryota</taxon>
        <taxon>Viridiplantae</taxon>
        <taxon>Streptophyta</taxon>
        <taxon>Embryophyta</taxon>
        <taxon>Tracheophyta</taxon>
        <taxon>Spermatophyta</taxon>
        <taxon>Magnoliopsida</taxon>
        <taxon>eudicotyledons</taxon>
        <taxon>Gunneridae</taxon>
        <taxon>Pentapetalae</taxon>
        <taxon>rosids</taxon>
        <taxon>malvids</taxon>
        <taxon>Malvales</taxon>
        <taxon>Malvaceae</taxon>
        <taxon>Helicteroideae</taxon>
        <taxon>Durio</taxon>
    </lineage>
</organism>
<feature type="compositionally biased region" description="Low complexity" evidence="10">
    <location>
        <begin position="138"/>
        <end position="153"/>
    </location>
</feature>
<dbReference type="GO" id="GO:0050982">
    <property type="term" value="P:detection of mechanical stimulus"/>
    <property type="evidence" value="ECO:0007669"/>
    <property type="project" value="UniProtKB-ARBA"/>
</dbReference>
<name>A0A6P5WPE1_DURZI</name>
<evidence type="ECO:0000256" key="5">
    <source>
        <dbReference type="ARBA" id="ARBA00022989"/>
    </source>
</evidence>
<evidence type="ECO:0000256" key="10">
    <source>
        <dbReference type="SAM" id="MobiDB-lite"/>
    </source>
</evidence>